<dbReference type="EMBL" id="BQNB010014797">
    <property type="protein sequence ID" value="GJT32495.1"/>
    <property type="molecule type" value="Genomic_DNA"/>
</dbReference>
<dbReference type="Proteomes" id="UP001151760">
    <property type="component" value="Unassembled WGS sequence"/>
</dbReference>
<evidence type="ECO:0000259" key="2">
    <source>
        <dbReference type="PROSITE" id="PS50994"/>
    </source>
</evidence>
<accession>A0ABQ5CZG6</accession>
<dbReference type="Gene3D" id="3.30.420.10">
    <property type="entry name" value="Ribonuclease H-like superfamily/Ribonuclease H"/>
    <property type="match status" value="1"/>
</dbReference>
<dbReference type="PROSITE" id="PS50994">
    <property type="entry name" value="INTEGRASE"/>
    <property type="match status" value="1"/>
</dbReference>
<keyword evidence="4" id="KW-1185">Reference proteome</keyword>
<proteinExistence type="predicted"/>
<dbReference type="InterPro" id="IPR012337">
    <property type="entry name" value="RNaseH-like_sf"/>
</dbReference>
<organism evidence="3 4">
    <name type="scientific">Tanacetum coccineum</name>
    <dbReference type="NCBI Taxonomy" id="301880"/>
    <lineage>
        <taxon>Eukaryota</taxon>
        <taxon>Viridiplantae</taxon>
        <taxon>Streptophyta</taxon>
        <taxon>Embryophyta</taxon>
        <taxon>Tracheophyta</taxon>
        <taxon>Spermatophyta</taxon>
        <taxon>Magnoliopsida</taxon>
        <taxon>eudicotyledons</taxon>
        <taxon>Gunneridae</taxon>
        <taxon>Pentapetalae</taxon>
        <taxon>asterids</taxon>
        <taxon>campanulids</taxon>
        <taxon>Asterales</taxon>
        <taxon>Asteraceae</taxon>
        <taxon>Asteroideae</taxon>
        <taxon>Anthemideae</taxon>
        <taxon>Anthemidinae</taxon>
        <taxon>Tanacetum</taxon>
    </lineage>
</organism>
<feature type="region of interest" description="Disordered" evidence="1">
    <location>
        <begin position="158"/>
        <end position="191"/>
    </location>
</feature>
<dbReference type="PANTHER" id="PTHR42648">
    <property type="entry name" value="TRANSPOSASE, PUTATIVE-RELATED"/>
    <property type="match status" value="1"/>
</dbReference>
<feature type="domain" description="Integrase catalytic" evidence="2">
    <location>
        <begin position="1"/>
        <end position="91"/>
    </location>
</feature>
<dbReference type="InterPro" id="IPR001584">
    <property type="entry name" value="Integrase_cat-core"/>
</dbReference>
<sequence>MNNRLLLRRVWVYILMFKHEAFGKFQEWKQLVENQTRRTIKKLRTDNVLEFCNQEFEKLCTKSGIARHLTVVRMPQQNRLAERMNRFLMDKSPLTAIEKKTPVDVVGTSWLDDESPKIVTTRNMVFNENVMYKDTLKDSGAGTDKSIEELQVEVELRGLNNHTLEEDQTDQEDDDDEDVGDQKTDQPPDLTNYQLVRDREPRIRMKPLRFRDESNMVAYAFAAAEEEDTHELLTYQEAVACEESSKWKAVMEEEMESLRKNKMMSFILALVNTNEVLA</sequence>
<evidence type="ECO:0000313" key="3">
    <source>
        <dbReference type="EMBL" id="GJT32495.1"/>
    </source>
</evidence>
<dbReference type="InterPro" id="IPR036397">
    <property type="entry name" value="RNaseH_sf"/>
</dbReference>
<evidence type="ECO:0000256" key="1">
    <source>
        <dbReference type="SAM" id="MobiDB-lite"/>
    </source>
</evidence>
<name>A0ABQ5CZG6_9ASTR</name>
<comment type="caution">
    <text evidence="3">The sequence shown here is derived from an EMBL/GenBank/DDBJ whole genome shotgun (WGS) entry which is preliminary data.</text>
</comment>
<evidence type="ECO:0000313" key="4">
    <source>
        <dbReference type="Proteomes" id="UP001151760"/>
    </source>
</evidence>
<gene>
    <name evidence="3" type="ORF">Tco_0922914</name>
</gene>
<dbReference type="SUPFAM" id="SSF53098">
    <property type="entry name" value="Ribonuclease H-like"/>
    <property type="match status" value="1"/>
</dbReference>
<reference evidence="3" key="1">
    <citation type="journal article" date="2022" name="Int. J. Mol. Sci.">
        <title>Draft Genome of Tanacetum Coccineum: Genomic Comparison of Closely Related Tanacetum-Family Plants.</title>
        <authorList>
            <person name="Yamashiro T."/>
            <person name="Shiraishi A."/>
            <person name="Nakayama K."/>
            <person name="Satake H."/>
        </authorList>
    </citation>
    <scope>NUCLEOTIDE SEQUENCE</scope>
</reference>
<dbReference type="PANTHER" id="PTHR42648:SF31">
    <property type="entry name" value="RNA-DIRECTED DNA POLYMERASE"/>
    <property type="match status" value="1"/>
</dbReference>
<feature type="compositionally biased region" description="Acidic residues" evidence="1">
    <location>
        <begin position="166"/>
        <end position="179"/>
    </location>
</feature>
<protein>
    <submittedName>
        <fullName evidence="3">Retrovirus-related pol polyprotein from transposon TNT 1-94</fullName>
    </submittedName>
</protein>
<reference evidence="3" key="2">
    <citation type="submission" date="2022-01" db="EMBL/GenBank/DDBJ databases">
        <authorList>
            <person name="Yamashiro T."/>
            <person name="Shiraishi A."/>
            <person name="Satake H."/>
            <person name="Nakayama K."/>
        </authorList>
    </citation>
    <scope>NUCLEOTIDE SEQUENCE</scope>
</reference>
<dbReference type="InterPro" id="IPR039537">
    <property type="entry name" value="Retrotran_Ty1/copia-like"/>
</dbReference>